<evidence type="ECO:0000256" key="1">
    <source>
        <dbReference type="SAM" id="MobiDB-lite"/>
    </source>
</evidence>
<sequence length="187" mass="20887">MNSRGRLDDGQQRAWRAYLRMQGRLTAQLNRELQAESALSLPDYEVLVHLTESPDGRLRPFELQRALEWEQSRLSHHLTRMRRRGLVRRERCADDGRGAFVTVTDEGRRAIAAAAPGYAETVRRLFFDGLTAAEVAIFEQLAHLVLERLAPETGGVPFPPDGGRACGPSRSDAPSMSGFREGETADD</sequence>
<feature type="domain" description="HTH marR-type" evidence="2">
    <location>
        <begin position="11"/>
        <end position="147"/>
    </location>
</feature>
<dbReference type="PROSITE" id="PS50995">
    <property type="entry name" value="HTH_MARR_2"/>
    <property type="match status" value="1"/>
</dbReference>
<feature type="region of interest" description="Disordered" evidence="1">
    <location>
        <begin position="156"/>
        <end position="187"/>
    </location>
</feature>
<protein>
    <submittedName>
        <fullName evidence="3">Winged helix-turn-helix transcriptional regulator</fullName>
    </submittedName>
</protein>
<comment type="caution">
    <text evidence="3">The sequence shown here is derived from an EMBL/GenBank/DDBJ whole genome shotgun (WGS) entry which is preliminary data.</text>
</comment>
<dbReference type="GO" id="GO:0006950">
    <property type="term" value="P:response to stress"/>
    <property type="evidence" value="ECO:0007669"/>
    <property type="project" value="TreeGrafter"/>
</dbReference>
<proteinExistence type="predicted"/>
<dbReference type="InterPro" id="IPR039422">
    <property type="entry name" value="MarR/SlyA-like"/>
</dbReference>
<dbReference type="PANTHER" id="PTHR33164:SF99">
    <property type="entry name" value="MARR FAMILY REGULATORY PROTEIN"/>
    <property type="match status" value="1"/>
</dbReference>
<dbReference type="EMBL" id="JAFCNB010000002">
    <property type="protein sequence ID" value="MBP2703019.1"/>
    <property type="molecule type" value="Genomic_DNA"/>
</dbReference>
<dbReference type="InterPro" id="IPR036388">
    <property type="entry name" value="WH-like_DNA-bd_sf"/>
</dbReference>
<reference evidence="3" key="1">
    <citation type="submission" date="2021-02" db="EMBL/GenBank/DDBJ databases">
        <title>Draft genome sequence of Microbispora sp. RL4-1S isolated from rice leaves in Thailand.</title>
        <authorList>
            <person name="Muangham S."/>
            <person name="Duangmal K."/>
        </authorList>
    </citation>
    <scope>NUCLEOTIDE SEQUENCE</scope>
    <source>
        <strain evidence="3">RL4-1S</strain>
    </source>
</reference>
<dbReference type="PANTHER" id="PTHR33164">
    <property type="entry name" value="TRANSCRIPTIONAL REGULATOR, MARR FAMILY"/>
    <property type="match status" value="1"/>
</dbReference>
<dbReference type="InterPro" id="IPR000835">
    <property type="entry name" value="HTH_MarR-typ"/>
</dbReference>
<dbReference type="Proteomes" id="UP000674234">
    <property type="component" value="Unassembled WGS sequence"/>
</dbReference>
<dbReference type="AlphaFoldDB" id="A0A941ANT1"/>
<evidence type="ECO:0000313" key="3">
    <source>
        <dbReference type="EMBL" id="MBP2703019.1"/>
    </source>
</evidence>
<dbReference type="PRINTS" id="PR00598">
    <property type="entry name" value="HTHMARR"/>
</dbReference>
<dbReference type="Pfam" id="PF12802">
    <property type="entry name" value="MarR_2"/>
    <property type="match status" value="1"/>
</dbReference>
<evidence type="ECO:0000259" key="2">
    <source>
        <dbReference type="PROSITE" id="PS50995"/>
    </source>
</evidence>
<name>A0A941ANT1_9ACTN</name>
<dbReference type="GO" id="GO:0003700">
    <property type="term" value="F:DNA-binding transcription factor activity"/>
    <property type="evidence" value="ECO:0007669"/>
    <property type="project" value="InterPro"/>
</dbReference>
<dbReference type="InterPro" id="IPR036390">
    <property type="entry name" value="WH_DNA-bd_sf"/>
</dbReference>
<evidence type="ECO:0000313" key="4">
    <source>
        <dbReference type="Proteomes" id="UP000674234"/>
    </source>
</evidence>
<organism evidence="3 4">
    <name type="scientific">Microbispora oryzae</name>
    <dbReference type="NCBI Taxonomy" id="2806554"/>
    <lineage>
        <taxon>Bacteria</taxon>
        <taxon>Bacillati</taxon>
        <taxon>Actinomycetota</taxon>
        <taxon>Actinomycetes</taxon>
        <taxon>Streptosporangiales</taxon>
        <taxon>Streptosporangiaceae</taxon>
        <taxon>Microbispora</taxon>
    </lineage>
</organism>
<dbReference type="SUPFAM" id="SSF46785">
    <property type="entry name" value="Winged helix' DNA-binding domain"/>
    <property type="match status" value="1"/>
</dbReference>
<keyword evidence="4" id="KW-1185">Reference proteome</keyword>
<dbReference type="SMART" id="SM00347">
    <property type="entry name" value="HTH_MARR"/>
    <property type="match status" value="1"/>
</dbReference>
<dbReference type="RefSeq" id="WP_210154337.1">
    <property type="nucleotide sequence ID" value="NZ_JAFCNB010000002.1"/>
</dbReference>
<gene>
    <name evidence="3" type="ORF">JOL79_04280</name>
</gene>
<dbReference type="Gene3D" id="1.10.10.10">
    <property type="entry name" value="Winged helix-like DNA-binding domain superfamily/Winged helix DNA-binding domain"/>
    <property type="match status" value="1"/>
</dbReference>
<accession>A0A941ANT1</accession>